<sequence>MKFTSPLLLLVGGITASAAVIAKRTPSSFRLYAYGVGIGGLPVYYSDGKFSPSPSNEWVITPTNTKITLTLTNSTLTNSTLITTPALTINLSRSTGLTNIGFSGSSNTASETTTQGFIAYGKWVLWQNPSTQDMASHFFATPLCDGVWQLRWNAEEIEDGKSVSVAVRMMAPSA</sequence>
<dbReference type="AlphaFoldDB" id="A0A8A3PM05"/>
<evidence type="ECO:0000313" key="3">
    <source>
        <dbReference type="Proteomes" id="UP000672032"/>
    </source>
</evidence>
<name>A0A8A3PM05_9HELO</name>
<protein>
    <recommendedName>
        <fullName evidence="4">Ubiquitin 3 binding protein But2 C-terminal domain-containing protein</fullName>
    </recommendedName>
</protein>
<proteinExistence type="predicted"/>
<dbReference type="Proteomes" id="UP000672032">
    <property type="component" value="Chromosome 7"/>
</dbReference>
<evidence type="ECO:0000256" key="1">
    <source>
        <dbReference type="SAM" id="SignalP"/>
    </source>
</evidence>
<dbReference type="OrthoDB" id="5230873at2759"/>
<keyword evidence="1" id="KW-0732">Signal</keyword>
<feature type="signal peptide" evidence="1">
    <location>
        <begin position="1"/>
        <end position="22"/>
    </location>
</feature>
<evidence type="ECO:0000313" key="2">
    <source>
        <dbReference type="EMBL" id="QSZ36477.1"/>
    </source>
</evidence>
<reference evidence="2" key="1">
    <citation type="submission" date="2020-10" db="EMBL/GenBank/DDBJ databases">
        <title>Genome Sequence of Monilinia vaccinii-corymbosi Sheds Light on Mummy Berry Disease Infection of Blueberry and Mating Type.</title>
        <authorList>
            <person name="Yow A.G."/>
            <person name="Zhang Y."/>
            <person name="Bansal K."/>
            <person name="Eacker S.M."/>
            <person name="Sullivan S."/>
            <person name="Liachko I."/>
            <person name="Cubeta M.A."/>
            <person name="Rollins J.A."/>
            <person name="Ashrafi H."/>
        </authorList>
    </citation>
    <scope>NUCLEOTIDE SEQUENCE</scope>
    <source>
        <strain evidence="2">RL-1</strain>
    </source>
</reference>
<keyword evidence="3" id="KW-1185">Reference proteome</keyword>
<organism evidence="2 3">
    <name type="scientific">Monilinia vaccinii-corymbosi</name>
    <dbReference type="NCBI Taxonomy" id="61207"/>
    <lineage>
        <taxon>Eukaryota</taxon>
        <taxon>Fungi</taxon>
        <taxon>Dikarya</taxon>
        <taxon>Ascomycota</taxon>
        <taxon>Pezizomycotina</taxon>
        <taxon>Leotiomycetes</taxon>
        <taxon>Helotiales</taxon>
        <taxon>Sclerotiniaceae</taxon>
        <taxon>Monilinia</taxon>
    </lineage>
</organism>
<dbReference type="EMBL" id="CP063411">
    <property type="protein sequence ID" value="QSZ36477.1"/>
    <property type="molecule type" value="Genomic_DNA"/>
</dbReference>
<feature type="chain" id="PRO_5033043649" description="Ubiquitin 3 binding protein But2 C-terminal domain-containing protein" evidence="1">
    <location>
        <begin position="23"/>
        <end position="174"/>
    </location>
</feature>
<evidence type="ECO:0008006" key="4">
    <source>
        <dbReference type="Google" id="ProtNLM"/>
    </source>
</evidence>
<gene>
    <name evidence="2" type="ORF">DSL72_006356</name>
</gene>
<accession>A0A8A3PM05</accession>